<dbReference type="EMBL" id="JAINUF010000004">
    <property type="protein sequence ID" value="KAJ8364974.1"/>
    <property type="molecule type" value="Genomic_DNA"/>
</dbReference>
<comment type="caution">
    <text evidence="1">The sequence shown here is derived from an EMBL/GenBank/DDBJ whole genome shotgun (WGS) entry which is preliminary data.</text>
</comment>
<evidence type="ECO:0000313" key="2">
    <source>
        <dbReference type="Proteomes" id="UP001152622"/>
    </source>
</evidence>
<evidence type="ECO:0000313" key="1">
    <source>
        <dbReference type="EMBL" id="KAJ8364974.1"/>
    </source>
</evidence>
<protein>
    <submittedName>
        <fullName evidence="1">Uncharacterized protein</fullName>
    </submittedName>
</protein>
<accession>A0A9Q1FS09</accession>
<reference evidence="1" key="1">
    <citation type="journal article" date="2023" name="Science">
        <title>Genome structures resolve the early diversification of teleost fishes.</title>
        <authorList>
            <person name="Parey E."/>
            <person name="Louis A."/>
            <person name="Montfort J."/>
            <person name="Bouchez O."/>
            <person name="Roques C."/>
            <person name="Iampietro C."/>
            <person name="Lluch J."/>
            <person name="Castinel A."/>
            <person name="Donnadieu C."/>
            <person name="Desvignes T."/>
            <person name="Floi Bucao C."/>
            <person name="Jouanno E."/>
            <person name="Wen M."/>
            <person name="Mejri S."/>
            <person name="Dirks R."/>
            <person name="Jansen H."/>
            <person name="Henkel C."/>
            <person name="Chen W.J."/>
            <person name="Zahm M."/>
            <person name="Cabau C."/>
            <person name="Klopp C."/>
            <person name="Thompson A.W."/>
            <person name="Robinson-Rechavi M."/>
            <person name="Braasch I."/>
            <person name="Lecointre G."/>
            <person name="Bobe J."/>
            <person name="Postlethwait J.H."/>
            <person name="Berthelot C."/>
            <person name="Roest Crollius H."/>
            <person name="Guiguen Y."/>
        </authorList>
    </citation>
    <scope>NUCLEOTIDE SEQUENCE</scope>
    <source>
        <tissue evidence="1">Blood</tissue>
    </source>
</reference>
<gene>
    <name evidence="1" type="ORF">SKAU_G00138050</name>
</gene>
<keyword evidence="2" id="KW-1185">Reference proteome</keyword>
<dbReference type="Proteomes" id="UP001152622">
    <property type="component" value="Chromosome 4"/>
</dbReference>
<organism evidence="1 2">
    <name type="scientific">Synaphobranchus kaupii</name>
    <name type="common">Kaup's arrowtooth eel</name>
    <dbReference type="NCBI Taxonomy" id="118154"/>
    <lineage>
        <taxon>Eukaryota</taxon>
        <taxon>Metazoa</taxon>
        <taxon>Chordata</taxon>
        <taxon>Craniata</taxon>
        <taxon>Vertebrata</taxon>
        <taxon>Euteleostomi</taxon>
        <taxon>Actinopterygii</taxon>
        <taxon>Neopterygii</taxon>
        <taxon>Teleostei</taxon>
        <taxon>Anguilliformes</taxon>
        <taxon>Synaphobranchidae</taxon>
        <taxon>Synaphobranchus</taxon>
    </lineage>
</organism>
<proteinExistence type="predicted"/>
<dbReference type="AlphaFoldDB" id="A0A9Q1FS09"/>
<sequence length="90" mass="10354">MDSPVATSVQRLFKLFNKLLTSLRQSPDITLDQPWKIQKAIPDVPQNVWTAAVYANSPTAMVGNGRPKEEEGWRQKMAWITQRLKLSWML</sequence>
<name>A0A9Q1FS09_SYNKA</name>